<dbReference type="PANTHER" id="PTHR12748">
    <property type="entry name" value="ORIGIN RECOGNITION COMPLEX SUBUNIT 3"/>
    <property type="match status" value="1"/>
</dbReference>
<dbReference type="GeneID" id="25913758"/>
<evidence type="ECO:0000259" key="1">
    <source>
        <dbReference type="Pfam" id="PF18137"/>
    </source>
</evidence>
<dbReference type="AlphaFoldDB" id="A0A0L0FBR4"/>
<feature type="domain" description="Origin recognition complex subunit 3 winged helix C-terminal" evidence="1">
    <location>
        <begin position="30"/>
        <end position="87"/>
    </location>
</feature>
<dbReference type="GO" id="GO:0006270">
    <property type="term" value="P:DNA replication initiation"/>
    <property type="evidence" value="ECO:0007669"/>
    <property type="project" value="TreeGrafter"/>
</dbReference>
<dbReference type="GO" id="GO:0003688">
    <property type="term" value="F:DNA replication origin binding"/>
    <property type="evidence" value="ECO:0007669"/>
    <property type="project" value="TreeGrafter"/>
</dbReference>
<dbReference type="Pfam" id="PF18137">
    <property type="entry name" value="WHD_ORC"/>
    <property type="match status" value="1"/>
</dbReference>
<accession>A0A0L0FBR4</accession>
<sequence length="90" mass="10380">MEAFACVIEPDLDMIVDEGDDIPLNPKTPKKRKRSLAQVKAAAMEKRQMELRRALQARFTAAVRDMQFLGFIRSTKRKVDHVERLTWGHA</sequence>
<dbReference type="InterPro" id="IPR020795">
    <property type="entry name" value="ORC3"/>
</dbReference>
<organism evidence="2 3">
    <name type="scientific">Sphaeroforma arctica JP610</name>
    <dbReference type="NCBI Taxonomy" id="667725"/>
    <lineage>
        <taxon>Eukaryota</taxon>
        <taxon>Ichthyosporea</taxon>
        <taxon>Ichthyophonida</taxon>
        <taxon>Sphaeroforma</taxon>
    </lineage>
</organism>
<reference evidence="2 3" key="1">
    <citation type="submission" date="2011-02" db="EMBL/GenBank/DDBJ databases">
        <title>The Genome Sequence of Sphaeroforma arctica JP610.</title>
        <authorList>
            <consortium name="The Broad Institute Genome Sequencing Platform"/>
            <person name="Russ C."/>
            <person name="Cuomo C."/>
            <person name="Young S.K."/>
            <person name="Zeng Q."/>
            <person name="Gargeya S."/>
            <person name="Alvarado L."/>
            <person name="Berlin A."/>
            <person name="Chapman S.B."/>
            <person name="Chen Z."/>
            <person name="Freedman E."/>
            <person name="Gellesch M."/>
            <person name="Goldberg J."/>
            <person name="Griggs A."/>
            <person name="Gujja S."/>
            <person name="Heilman E."/>
            <person name="Heiman D."/>
            <person name="Howarth C."/>
            <person name="Mehta T."/>
            <person name="Neiman D."/>
            <person name="Pearson M."/>
            <person name="Roberts A."/>
            <person name="Saif S."/>
            <person name="Shea T."/>
            <person name="Shenoy N."/>
            <person name="Sisk P."/>
            <person name="Stolte C."/>
            <person name="Sykes S."/>
            <person name="White J."/>
            <person name="Yandava C."/>
            <person name="Burger G."/>
            <person name="Gray M.W."/>
            <person name="Holland P.W.H."/>
            <person name="King N."/>
            <person name="Lang F.B.F."/>
            <person name="Roger A.J."/>
            <person name="Ruiz-Trillo I."/>
            <person name="Haas B."/>
            <person name="Nusbaum C."/>
            <person name="Birren B."/>
        </authorList>
    </citation>
    <scope>NUCLEOTIDE SEQUENCE [LARGE SCALE GENOMIC DNA]</scope>
    <source>
        <strain evidence="2 3">JP610</strain>
    </source>
</reference>
<dbReference type="Proteomes" id="UP000054560">
    <property type="component" value="Unassembled WGS sequence"/>
</dbReference>
<proteinExistence type="predicted"/>
<dbReference type="GO" id="GO:0005656">
    <property type="term" value="C:nuclear pre-replicative complex"/>
    <property type="evidence" value="ECO:0007669"/>
    <property type="project" value="TreeGrafter"/>
</dbReference>
<dbReference type="GO" id="GO:0031261">
    <property type="term" value="C:DNA replication preinitiation complex"/>
    <property type="evidence" value="ECO:0007669"/>
    <property type="project" value="TreeGrafter"/>
</dbReference>
<evidence type="ECO:0000313" key="2">
    <source>
        <dbReference type="EMBL" id="KNC74190.1"/>
    </source>
</evidence>
<dbReference type="RefSeq" id="XP_014148092.1">
    <property type="nucleotide sequence ID" value="XM_014292617.1"/>
</dbReference>
<evidence type="ECO:0000313" key="3">
    <source>
        <dbReference type="Proteomes" id="UP000054560"/>
    </source>
</evidence>
<dbReference type="GO" id="GO:0005664">
    <property type="term" value="C:nuclear origin of replication recognition complex"/>
    <property type="evidence" value="ECO:0007669"/>
    <property type="project" value="InterPro"/>
</dbReference>
<dbReference type="OrthoDB" id="10265211at2759"/>
<keyword evidence="3" id="KW-1185">Reference proteome</keyword>
<dbReference type="InterPro" id="IPR040855">
    <property type="entry name" value="ORC_WH_C"/>
</dbReference>
<name>A0A0L0FBR4_9EUKA</name>
<dbReference type="EMBL" id="KQ244666">
    <property type="protein sequence ID" value="KNC74190.1"/>
    <property type="molecule type" value="Genomic_DNA"/>
</dbReference>
<dbReference type="STRING" id="667725.A0A0L0FBR4"/>
<gene>
    <name evidence="2" type="ORF">SARC_13254</name>
</gene>
<protein>
    <recommendedName>
        <fullName evidence="1">Origin recognition complex subunit 3 winged helix C-terminal domain-containing protein</fullName>
    </recommendedName>
</protein>
<dbReference type="PANTHER" id="PTHR12748:SF0">
    <property type="entry name" value="ORIGIN RECOGNITION COMPLEX SUBUNIT 3"/>
    <property type="match status" value="1"/>
</dbReference>